<dbReference type="Proteomes" id="UP001239111">
    <property type="component" value="Chromosome 3"/>
</dbReference>
<organism evidence="1 2">
    <name type="scientific">Eretmocerus hayati</name>
    <dbReference type="NCBI Taxonomy" id="131215"/>
    <lineage>
        <taxon>Eukaryota</taxon>
        <taxon>Metazoa</taxon>
        <taxon>Ecdysozoa</taxon>
        <taxon>Arthropoda</taxon>
        <taxon>Hexapoda</taxon>
        <taxon>Insecta</taxon>
        <taxon>Pterygota</taxon>
        <taxon>Neoptera</taxon>
        <taxon>Endopterygota</taxon>
        <taxon>Hymenoptera</taxon>
        <taxon>Apocrita</taxon>
        <taxon>Proctotrupomorpha</taxon>
        <taxon>Chalcidoidea</taxon>
        <taxon>Aphelinidae</taxon>
        <taxon>Aphelininae</taxon>
        <taxon>Eretmocerus</taxon>
    </lineage>
</organism>
<evidence type="ECO:0000313" key="2">
    <source>
        <dbReference type="Proteomes" id="UP001239111"/>
    </source>
</evidence>
<reference evidence="1" key="1">
    <citation type="submission" date="2023-04" db="EMBL/GenBank/DDBJ databases">
        <title>A chromosome-level genome assembly of the parasitoid wasp Eretmocerus hayati.</title>
        <authorList>
            <person name="Zhong Y."/>
            <person name="Liu S."/>
            <person name="Liu Y."/>
        </authorList>
    </citation>
    <scope>NUCLEOTIDE SEQUENCE</scope>
    <source>
        <strain evidence="1">ZJU_SS_LIU_2023</strain>
    </source>
</reference>
<feature type="non-terminal residue" evidence="1">
    <location>
        <position position="1"/>
    </location>
</feature>
<protein>
    <submittedName>
        <fullName evidence="1">Uncharacterized protein</fullName>
    </submittedName>
</protein>
<accession>A0ACC2NG40</accession>
<keyword evidence="2" id="KW-1185">Reference proteome</keyword>
<name>A0ACC2NG40_9HYME</name>
<evidence type="ECO:0000313" key="1">
    <source>
        <dbReference type="EMBL" id="KAJ8670127.1"/>
    </source>
</evidence>
<gene>
    <name evidence="1" type="ORF">QAD02_001386</name>
</gene>
<proteinExistence type="predicted"/>
<dbReference type="EMBL" id="CM056743">
    <property type="protein sequence ID" value="KAJ8670127.1"/>
    <property type="molecule type" value="Genomic_DNA"/>
</dbReference>
<sequence length="424" mass="49657">QDTDISAQQSSQHHHYVSSEVGHYEPSKISSTQKSNPNHNDKKPRNEKFFLCDFCGIILKHKRCFDAHILTHMGERAFLCDICGKSFTTKFTLEKHAKSHSNIKSFSCELCEKSYYFRHSLDQHKLTHSKEVFPCSQCGKEFDYKASLQRHLESHTSKKFHDCHICKKEFRQKSNLVAHIKTHSGEKLFKCLQCDQLFTRKSSLTRHNKIHERGKLYTCRNCEKKFNGEGELMMHEKFQCGNYEMRTFRFRTDNDLVEHRGTLDREENPTNCAIDSVVSSDTLGLAFEQIMNDRMKMERMDQSEGCLRNMRQRPVMEDLVKPESGKENKKFYSRFYDERNLDAMGMPPCSSRMQTEPVHVAQQDSVTSIETRAILESQNTHDCDAEIKKKHTFDRTGEFEIDHNEYDSETSQCQEDESDTRFSE</sequence>
<comment type="caution">
    <text evidence="1">The sequence shown here is derived from an EMBL/GenBank/DDBJ whole genome shotgun (WGS) entry which is preliminary data.</text>
</comment>